<dbReference type="PROSITE" id="PS50158">
    <property type="entry name" value="ZF_CCHC"/>
    <property type="match status" value="1"/>
</dbReference>
<dbReference type="InterPro" id="IPR001878">
    <property type="entry name" value="Znf_CCHC"/>
</dbReference>
<dbReference type="Pfam" id="PF17919">
    <property type="entry name" value="RT_RNaseH_2"/>
    <property type="match status" value="1"/>
</dbReference>
<feature type="domain" description="Integrase catalytic" evidence="16">
    <location>
        <begin position="1067"/>
        <end position="1173"/>
    </location>
</feature>
<dbReference type="Pfam" id="PF13975">
    <property type="entry name" value="gag-asp_proteas"/>
    <property type="match status" value="1"/>
</dbReference>
<evidence type="ECO:0000256" key="2">
    <source>
        <dbReference type="ARBA" id="ARBA00022670"/>
    </source>
</evidence>
<evidence type="ECO:0000256" key="11">
    <source>
        <dbReference type="ARBA" id="ARBA00023268"/>
    </source>
</evidence>
<evidence type="ECO:0000256" key="8">
    <source>
        <dbReference type="ARBA" id="ARBA00022801"/>
    </source>
</evidence>
<keyword evidence="12" id="KW-0479">Metal-binding</keyword>
<dbReference type="PROSITE" id="PS50878">
    <property type="entry name" value="RT_POL"/>
    <property type="match status" value="2"/>
</dbReference>
<keyword evidence="7" id="KW-0255">Endonuclease</keyword>
<dbReference type="InterPro" id="IPR043502">
    <property type="entry name" value="DNA/RNA_pol_sf"/>
</dbReference>
<dbReference type="InterPro" id="IPR021109">
    <property type="entry name" value="Peptidase_aspartic_dom_sf"/>
</dbReference>
<protein>
    <recommendedName>
        <fullName evidence="1">RNA-directed DNA polymerase</fullName>
        <ecNumber evidence="1">2.7.7.49</ecNumber>
    </recommendedName>
</protein>
<dbReference type="InterPro" id="IPR043128">
    <property type="entry name" value="Rev_trsase/Diguanyl_cyclase"/>
</dbReference>
<dbReference type="Gene3D" id="3.10.10.10">
    <property type="entry name" value="HIV Type 1 Reverse Transcriptase, subunit A, domain 1"/>
    <property type="match status" value="2"/>
</dbReference>
<dbReference type="CDD" id="cd09274">
    <property type="entry name" value="RNase_HI_RT_Ty3"/>
    <property type="match status" value="2"/>
</dbReference>
<feature type="compositionally biased region" description="Basic and acidic residues" evidence="13">
    <location>
        <begin position="419"/>
        <end position="429"/>
    </location>
</feature>
<dbReference type="Proteomes" id="UP001235939">
    <property type="component" value="Chromosome 08"/>
</dbReference>
<dbReference type="CDD" id="cd01647">
    <property type="entry name" value="RT_LTR"/>
    <property type="match status" value="2"/>
</dbReference>
<feature type="region of interest" description="Disordered" evidence="13">
    <location>
        <begin position="48"/>
        <end position="141"/>
    </location>
</feature>
<keyword evidence="3" id="KW-0808">Transferase</keyword>
<keyword evidence="11" id="KW-0511">Multifunctional enzyme</keyword>
<dbReference type="Pfam" id="PF17921">
    <property type="entry name" value="Integrase_H2C2"/>
    <property type="match status" value="2"/>
</dbReference>
<evidence type="ECO:0000256" key="9">
    <source>
        <dbReference type="ARBA" id="ARBA00022918"/>
    </source>
</evidence>
<feature type="domain" description="Reverse transcriptase" evidence="15">
    <location>
        <begin position="550"/>
        <end position="730"/>
    </location>
</feature>
<organism evidence="17 18">
    <name type="scientific">Cordylochernes scorpioides</name>
    <dbReference type="NCBI Taxonomy" id="51811"/>
    <lineage>
        <taxon>Eukaryota</taxon>
        <taxon>Metazoa</taxon>
        <taxon>Ecdysozoa</taxon>
        <taxon>Arthropoda</taxon>
        <taxon>Chelicerata</taxon>
        <taxon>Arachnida</taxon>
        <taxon>Pseudoscorpiones</taxon>
        <taxon>Cheliferoidea</taxon>
        <taxon>Chernetidae</taxon>
        <taxon>Cordylochernes</taxon>
    </lineage>
</organism>
<keyword evidence="12" id="KW-0863">Zinc-finger</keyword>
<feature type="domain" description="CCHC-type" evidence="14">
    <location>
        <begin position="143"/>
        <end position="157"/>
    </location>
</feature>
<evidence type="ECO:0000256" key="12">
    <source>
        <dbReference type="PROSITE-ProRule" id="PRU00047"/>
    </source>
</evidence>
<evidence type="ECO:0000256" key="6">
    <source>
        <dbReference type="ARBA" id="ARBA00022750"/>
    </source>
</evidence>
<dbReference type="PANTHER" id="PTHR37984:SF5">
    <property type="entry name" value="PROTEIN NYNRIN-LIKE"/>
    <property type="match status" value="1"/>
</dbReference>
<dbReference type="Pfam" id="PF17917">
    <property type="entry name" value="RT_RNaseH"/>
    <property type="match status" value="1"/>
</dbReference>
<evidence type="ECO:0000256" key="4">
    <source>
        <dbReference type="ARBA" id="ARBA00022695"/>
    </source>
</evidence>
<evidence type="ECO:0000259" key="15">
    <source>
        <dbReference type="PROSITE" id="PS50878"/>
    </source>
</evidence>
<keyword evidence="10" id="KW-0238">DNA-binding</keyword>
<feature type="domain" description="Integrase catalytic" evidence="16">
    <location>
        <begin position="2257"/>
        <end position="2417"/>
    </location>
</feature>
<keyword evidence="5" id="KW-0540">Nuclease</keyword>
<dbReference type="CDD" id="cd00303">
    <property type="entry name" value="retropepsin_like"/>
    <property type="match status" value="1"/>
</dbReference>
<gene>
    <name evidence="17" type="ORF">LAZ67_8002922</name>
</gene>
<dbReference type="PANTHER" id="PTHR37984">
    <property type="entry name" value="PROTEIN CBG26694"/>
    <property type="match status" value="1"/>
</dbReference>
<evidence type="ECO:0000256" key="13">
    <source>
        <dbReference type="SAM" id="MobiDB-lite"/>
    </source>
</evidence>
<dbReference type="Pfam" id="PF00078">
    <property type="entry name" value="RVT_1"/>
    <property type="match status" value="2"/>
</dbReference>
<dbReference type="Gene3D" id="3.30.70.270">
    <property type="match status" value="4"/>
</dbReference>
<evidence type="ECO:0000256" key="7">
    <source>
        <dbReference type="ARBA" id="ARBA00022759"/>
    </source>
</evidence>
<evidence type="ECO:0000256" key="1">
    <source>
        <dbReference type="ARBA" id="ARBA00012493"/>
    </source>
</evidence>
<dbReference type="EMBL" id="CP092870">
    <property type="protein sequence ID" value="UYV71387.1"/>
    <property type="molecule type" value="Genomic_DNA"/>
</dbReference>
<dbReference type="InterPro" id="IPR012337">
    <property type="entry name" value="RNaseH-like_sf"/>
</dbReference>
<keyword evidence="9" id="KW-0695">RNA-directed DNA polymerase</keyword>
<evidence type="ECO:0000256" key="10">
    <source>
        <dbReference type="ARBA" id="ARBA00023125"/>
    </source>
</evidence>
<accession>A0ABY6KU18</accession>
<proteinExistence type="predicted"/>
<keyword evidence="12" id="KW-0862">Zinc</keyword>
<feature type="domain" description="Reverse transcriptase" evidence="15">
    <location>
        <begin position="1751"/>
        <end position="1930"/>
    </location>
</feature>
<dbReference type="InterPro" id="IPR050951">
    <property type="entry name" value="Retrovirus_Pol_polyprotein"/>
</dbReference>
<dbReference type="SUPFAM" id="SSF56672">
    <property type="entry name" value="DNA/RNA polymerases"/>
    <property type="match status" value="2"/>
</dbReference>
<dbReference type="InterPro" id="IPR041373">
    <property type="entry name" value="RT_RNaseH"/>
</dbReference>
<dbReference type="PROSITE" id="PS50994">
    <property type="entry name" value="INTEGRASE"/>
    <property type="match status" value="2"/>
</dbReference>
<evidence type="ECO:0000313" key="18">
    <source>
        <dbReference type="Proteomes" id="UP001235939"/>
    </source>
</evidence>
<name>A0ABY6KU18_9ARAC</name>
<evidence type="ECO:0000313" key="17">
    <source>
        <dbReference type="EMBL" id="UYV71387.1"/>
    </source>
</evidence>
<dbReference type="SMART" id="SM00343">
    <property type="entry name" value="ZnF_C2HC"/>
    <property type="match status" value="1"/>
</dbReference>
<dbReference type="InterPro" id="IPR041577">
    <property type="entry name" value="RT_RNaseH_2"/>
</dbReference>
<keyword evidence="2" id="KW-0645">Protease</keyword>
<dbReference type="InterPro" id="IPR036875">
    <property type="entry name" value="Znf_CCHC_sf"/>
</dbReference>
<dbReference type="EC" id="2.7.7.49" evidence="1"/>
<sequence>MEEETKIEHVIGGLKKEYAFELYLNPPKTTDELLVVCKKMDSFEKKYRERAEKSKALYNGPRSPRPLQQEQWKNAPFRRPYQNTSKPQAPAPRYYQNKPLPQVPAPRRPYSPNLEPKPVYPRKTYNKSPDSNKNRTEDGRPICFKCNKPGHVARYCRVRFVRIVEEDPIVAQDKVKKKFEWIRELRSRDLCSTLTSQPAKVNLMEESEQKDTEEPQFQINENLSSKEKEQLKQVLERYDPDEGLSYDNWSRLFDHQAQQQGLSSKESLSMMPMLFKGKALEMYALICRDISSLEELHSRMKRFFHEPEHGLHRKFWQVRKGREQSVKEYYFAKIKLATKLGLSQELILEGLTSGIESEFERFLIAASPTSLERWLEIAEAIEISHCRTTSSASGMEMGYPARRRPSTSWQGGQGFRTRNWREGRNDRPGTHLPPTRSQTASLAAVQDHEDSGAVPYVLKSKPVYQPDAKPLPLPDTNDCFLHDNIELFTMVKILLDNHAEIFGENKFNIKPLNIQPPRLRLSDKKPVCVRPYRHSLRDRDLINQQIEQLLKYGLIKPASSPYSAPVTLAPKKGEGRVRLCIDYRLLNRKIISDSFPIPLMEDIVQKVQGARVFSCLDILSAYWTIPLHPKDREMTCFSTSEGSYVWCRLPFGLKTAPAIFNRKLSAILQKYKLDNVTSYFDDILVFSENEESHLKHLGQIFEILRKEGIQLRRDKCLLFMKRITYLGYEISENQISPSGVNVDVIKSLPPPRDLRCLRSFLGSVTHYAKFINNFNNLRAPLNELLKKNSRFIWTEECQRSFEGLKEALCSKPILQLFNPSLATHIYCDASTSGIGAVLKQEYPDGTQKPFTYFSRALRGAESKYTITELELLAVVETCKRYHPYISGSHVIVHTDHKALIWLNSFKHTNGRLFRWSLKLSEYDLDFNYNKGCENHEADMLSRLPYSYFLSAQALKQNQGDLSIPPSKLYSIVDGITYIRLNNKDRVVVPPELQDDLIQKAHESLGHPGISAMIRALSVQYYFKGMIGKIKNYVKNCKECQTIKSSTQPSYGLMGSLPRAAKPFDVVALDTVLGLGGKPRILVTDRHPSFVSKRFNKFLQEKGIKHVMTSPSHPECNGLVERANATLIGRLKIQHQGNPRAPWPKLLQKTLEEYRDTPHSTTTFPPIYLLYGTLPYYMSDLTNPYPPVERARTIANEKTEELHKRLVKRYNSSHRFPNLKIGDKVLYRIPHQVGHGKLSPVYYPDPYTVLSTPSPHTVEINKPCQPENKPSTIVNVSKLKLWDPISTSNEGRRNYPFPFQDVEDLNGSDRIRKEKMAENPNNRLQKFNCSKSAIRPESWIKLYDFENNSLKEDETIKNLTYYLTDSALEWYADEIISNPAIKRWEVVKEKLIQRFGSYNANPIVSASHRRLKREESIENYFQDKIRLLNQPHLTKEEKIHLLTDGLPNDWKDLIVAAQPTDTTKWFHIAASIEQNRASIQFKPKNKIHLATKNNDNRKNVCPFWCPICSKKGIKIKHWVTDCEDYDPNYKKDRPNQNTSVKQVCGAPELLNVSTLTNTPTQGAFKLINISVEVNGIPAQAFVDTGATVSIINWRFFKRTRLQLQPNSDIHISQADGVTRTCGSLQTKVRIDKLIKPVTLHVMKNFKYPLLIGLDVASLFNLLIDVKDKTIYTKIDGLQNPILVNHLEEIREHELKEILEHNRNVFSQHSIDLGKVAIQHKIITKSEQPIYLRPYRRPLKEYEEIAEQVKELLEHKLIRTSDSPWAFPVVMVPKKDGNKRMCIDYRRLNEITLDDRQPLPHIQDMFDRLHGSRFFSTLDVAWGYWQIEMDPQSIQKTAFVTNDGHYEFLVMPFGLKTAASTFQRIIQHILGELLWKGTCSFQDDILVYTKTWQEHIELLSKVFDKLRQYNMKLKLSKCIFGRTEVKYLGHIISHNQLKPDPGKVKSIQDFPRPDTVKKVRQFMGLANYYRKFVKDFSKISFPLVRLTRKNQPFIWNEEVEESFAKLKMALSTKPVLAIYNPDYPSKVHTDASKYGIGAILTQIGPDNEEHVIAYYSKTLQPHQENYSAYEMECLAVIQATDHFHVYIENQPFEIITDHAALQWLFTMKKPKPKYFRWILSLSSKSCNIVHRFGNQQTHVDALSRLPVVNIATQELQEHQQNSDLSFLKNSHTHDGVVMIKQKGVFKAVVPNSLTKKILEEYHDSLSHPSITKTCKLITQCYWWKGITTDIKNYVRSCKSCQLVKVRHEPTLGEMITPTSNIQPLQMIGCDTIVLGTAAANTKHKFIQVFVDNATRYLWAYPTITNTAQAVTQCLDKIIKSVNSINTILTDNGKNFISKEFNKFLSLQGFKHTYTSPYHPQCNGICEKLNDTIMTKLRIAVLEKPRCKWSSLLPRVVKNYNSTPHDVTGFSPLFLMYGIGNVPEFADQTPITIEEARKKASLRTEQIR</sequence>
<dbReference type="SUPFAM" id="SSF50630">
    <property type="entry name" value="Acid proteases"/>
    <property type="match status" value="1"/>
</dbReference>
<feature type="region of interest" description="Disordered" evidence="13">
    <location>
        <begin position="401"/>
        <end position="438"/>
    </location>
</feature>
<feature type="non-terminal residue" evidence="17">
    <location>
        <position position="1"/>
    </location>
</feature>
<keyword evidence="8" id="KW-0378">Hydrolase</keyword>
<dbReference type="InterPro" id="IPR000477">
    <property type="entry name" value="RT_dom"/>
</dbReference>
<evidence type="ECO:0000259" key="14">
    <source>
        <dbReference type="PROSITE" id="PS50158"/>
    </source>
</evidence>
<dbReference type="Pfam" id="PF00665">
    <property type="entry name" value="rve"/>
    <property type="match status" value="1"/>
</dbReference>
<dbReference type="InterPro" id="IPR041588">
    <property type="entry name" value="Integrase_H2C2"/>
</dbReference>
<evidence type="ECO:0000256" key="5">
    <source>
        <dbReference type="ARBA" id="ARBA00022722"/>
    </source>
</evidence>
<evidence type="ECO:0000259" key="16">
    <source>
        <dbReference type="PROSITE" id="PS50994"/>
    </source>
</evidence>
<keyword evidence="18" id="KW-1185">Reference proteome</keyword>
<dbReference type="Gene3D" id="2.40.70.10">
    <property type="entry name" value="Acid Proteases"/>
    <property type="match status" value="1"/>
</dbReference>
<feature type="compositionally biased region" description="Basic and acidic residues" evidence="13">
    <location>
        <begin position="130"/>
        <end position="140"/>
    </location>
</feature>
<keyword evidence="6" id="KW-0064">Aspartyl protease</keyword>
<reference evidence="17 18" key="1">
    <citation type="submission" date="2022-01" db="EMBL/GenBank/DDBJ databases">
        <title>A chromosomal length assembly of Cordylochernes scorpioides.</title>
        <authorList>
            <person name="Zeh D."/>
            <person name="Zeh J."/>
        </authorList>
    </citation>
    <scope>NUCLEOTIDE SEQUENCE [LARGE SCALE GENOMIC DNA]</scope>
    <source>
        <strain evidence="17">IN4F17</strain>
        <tissue evidence="17">Whole Body</tissue>
    </source>
</reference>
<dbReference type="SUPFAM" id="SSF53098">
    <property type="entry name" value="Ribonuclease H-like"/>
    <property type="match status" value="2"/>
</dbReference>
<dbReference type="InterPro" id="IPR036397">
    <property type="entry name" value="RNaseH_sf"/>
</dbReference>
<keyword evidence="4" id="KW-0548">Nucleotidyltransferase</keyword>
<dbReference type="InterPro" id="IPR001584">
    <property type="entry name" value="Integrase_cat-core"/>
</dbReference>
<dbReference type="Gene3D" id="3.30.420.10">
    <property type="entry name" value="Ribonuclease H-like superfamily/Ribonuclease H"/>
    <property type="match status" value="2"/>
</dbReference>
<dbReference type="Gene3D" id="1.10.340.70">
    <property type="match status" value="2"/>
</dbReference>
<evidence type="ECO:0000256" key="3">
    <source>
        <dbReference type="ARBA" id="ARBA00022679"/>
    </source>
</evidence>
<dbReference type="SUPFAM" id="SSF57756">
    <property type="entry name" value="Retrovirus zinc finger-like domains"/>
    <property type="match status" value="1"/>
</dbReference>